<keyword evidence="2" id="KW-1185">Reference proteome</keyword>
<evidence type="ECO:0000313" key="2">
    <source>
        <dbReference type="Proteomes" id="UP001458880"/>
    </source>
</evidence>
<gene>
    <name evidence="1" type="ORF">QE152_g22703</name>
</gene>
<accession>A0AAW1KL28</accession>
<name>A0AAW1KL28_POPJA</name>
<sequence length="93" mass="10945">MTSKSMEEVQIDKRTAKDCTATGSIHKILAAKIILRTAKIHLYKTMDVPQRAPYIRSWQLRLYYEQRRYTCTKQWIRNLGAGITQFVQAQRAR</sequence>
<proteinExistence type="predicted"/>
<reference evidence="1 2" key="1">
    <citation type="journal article" date="2024" name="BMC Genomics">
        <title>De novo assembly and annotation of Popillia japonica's genome with initial clues to its potential as an invasive pest.</title>
        <authorList>
            <person name="Cucini C."/>
            <person name="Boschi S."/>
            <person name="Funari R."/>
            <person name="Cardaioli E."/>
            <person name="Iannotti N."/>
            <person name="Marturano G."/>
            <person name="Paoli F."/>
            <person name="Bruttini M."/>
            <person name="Carapelli A."/>
            <person name="Frati F."/>
            <person name="Nardi F."/>
        </authorList>
    </citation>
    <scope>NUCLEOTIDE SEQUENCE [LARGE SCALE GENOMIC DNA]</scope>
    <source>
        <strain evidence="1">DMR45628</strain>
    </source>
</reference>
<comment type="caution">
    <text evidence="1">The sequence shown here is derived from an EMBL/GenBank/DDBJ whole genome shotgun (WGS) entry which is preliminary data.</text>
</comment>
<dbReference type="AlphaFoldDB" id="A0AAW1KL28"/>
<protein>
    <submittedName>
        <fullName evidence="1">Uncharacterized protein</fullName>
    </submittedName>
</protein>
<dbReference type="Proteomes" id="UP001458880">
    <property type="component" value="Unassembled WGS sequence"/>
</dbReference>
<dbReference type="EMBL" id="JASPKY010000220">
    <property type="protein sequence ID" value="KAK9719395.1"/>
    <property type="molecule type" value="Genomic_DNA"/>
</dbReference>
<organism evidence="1 2">
    <name type="scientific">Popillia japonica</name>
    <name type="common">Japanese beetle</name>
    <dbReference type="NCBI Taxonomy" id="7064"/>
    <lineage>
        <taxon>Eukaryota</taxon>
        <taxon>Metazoa</taxon>
        <taxon>Ecdysozoa</taxon>
        <taxon>Arthropoda</taxon>
        <taxon>Hexapoda</taxon>
        <taxon>Insecta</taxon>
        <taxon>Pterygota</taxon>
        <taxon>Neoptera</taxon>
        <taxon>Endopterygota</taxon>
        <taxon>Coleoptera</taxon>
        <taxon>Polyphaga</taxon>
        <taxon>Scarabaeiformia</taxon>
        <taxon>Scarabaeidae</taxon>
        <taxon>Rutelinae</taxon>
        <taxon>Popillia</taxon>
    </lineage>
</organism>
<evidence type="ECO:0000313" key="1">
    <source>
        <dbReference type="EMBL" id="KAK9719395.1"/>
    </source>
</evidence>